<reference evidence="2 3" key="1">
    <citation type="journal article" date="2013" name="Nat. Commun.">
        <title>Genome analysis reveals insights into physiology and longevity of the Brandt's bat Myotis brandtii.</title>
        <authorList>
            <person name="Seim I."/>
            <person name="Fang X."/>
            <person name="Xiong Z."/>
            <person name="Lobanov A.V."/>
            <person name="Huang Z."/>
            <person name="Ma S."/>
            <person name="Feng Y."/>
            <person name="Turanov A.A."/>
            <person name="Zhu Y."/>
            <person name="Lenz T.L."/>
            <person name="Gerashchenko M.V."/>
            <person name="Fan D."/>
            <person name="Hee Yim S."/>
            <person name="Yao X."/>
            <person name="Jordan D."/>
            <person name="Xiong Y."/>
            <person name="Ma Y."/>
            <person name="Lyapunov A.N."/>
            <person name="Chen G."/>
            <person name="Kulakova O.I."/>
            <person name="Sun Y."/>
            <person name="Lee S.G."/>
            <person name="Bronson R.T."/>
            <person name="Moskalev A.A."/>
            <person name="Sunyaev S.R."/>
            <person name="Zhang G."/>
            <person name="Krogh A."/>
            <person name="Wang J."/>
            <person name="Gladyshev V.N."/>
        </authorList>
    </citation>
    <scope>NUCLEOTIDE SEQUENCE [LARGE SCALE GENOMIC DNA]</scope>
</reference>
<gene>
    <name evidence="2" type="ORF">D623_10017019</name>
</gene>
<name>S7PLI2_MYOBR</name>
<accession>S7PLI2</accession>
<keyword evidence="3" id="KW-1185">Reference proteome</keyword>
<feature type="compositionally biased region" description="Basic and acidic residues" evidence="1">
    <location>
        <begin position="147"/>
        <end position="158"/>
    </location>
</feature>
<protein>
    <submittedName>
        <fullName evidence="2">Uncharacterized protein</fullName>
    </submittedName>
</protein>
<organism evidence="2 3">
    <name type="scientific">Myotis brandtii</name>
    <name type="common">Brandt's bat</name>
    <dbReference type="NCBI Taxonomy" id="109478"/>
    <lineage>
        <taxon>Eukaryota</taxon>
        <taxon>Metazoa</taxon>
        <taxon>Chordata</taxon>
        <taxon>Craniata</taxon>
        <taxon>Vertebrata</taxon>
        <taxon>Euteleostomi</taxon>
        <taxon>Mammalia</taxon>
        <taxon>Eutheria</taxon>
        <taxon>Laurasiatheria</taxon>
        <taxon>Chiroptera</taxon>
        <taxon>Yangochiroptera</taxon>
        <taxon>Vespertilionidae</taxon>
        <taxon>Myotis</taxon>
    </lineage>
</organism>
<proteinExistence type="predicted"/>
<dbReference type="EMBL" id="KE162609">
    <property type="protein sequence ID" value="EPQ08932.1"/>
    <property type="molecule type" value="Genomic_DNA"/>
</dbReference>
<sequence>MEGKWTICPGLQADTIFQSQNLLHFLCKYQKKRNTLSPKSEKGKRRLSGWDNIIWKMKRKPNALFFPLLPPHPFQSEDRNLKVCKGKGDSTIFFLFFCLDFVGGAWVCLPPPLSKMGLNPTSGCCRERLPRKFGGRERGGCFLEEERRQGRWEEDPKGATEASSKSPF</sequence>
<evidence type="ECO:0000313" key="3">
    <source>
        <dbReference type="Proteomes" id="UP000052978"/>
    </source>
</evidence>
<dbReference type="Proteomes" id="UP000052978">
    <property type="component" value="Unassembled WGS sequence"/>
</dbReference>
<dbReference type="AlphaFoldDB" id="S7PLI2"/>
<evidence type="ECO:0000256" key="1">
    <source>
        <dbReference type="SAM" id="MobiDB-lite"/>
    </source>
</evidence>
<evidence type="ECO:0000313" key="2">
    <source>
        <dbReference type="EMBL" id="EPQ08932.1"/>
    </source>
</evidence>
<feature type="region of interest" description="Disordered" evidence="1">
    <location>
        <begin position="147"/>
        <end position="168"/>
    </location>
</feature>